<keyword evidence="2" id="KW-1185">Reference proteome</keyword>
<evidence type="ECO:0000313" key="2">
    <source>
        <dbReference type="Proteomes" id="UP000463983"/>
    </source>
</evidence>
<evidence type="ECO:0000313" key="1">
    <source>
        <dbReference type="EMBL" id="QHO63565.1"/>
    </source>
</evidence>
<dbReference type="RefSeq" id="WP_161931942.1">
    <property type="nucleotide sequence ID" value="NZ_CP047901.1"/>
</dbReference>
<dbReference type="EMBL" id="CP047901">
    <property type="protein sequence ID" value="QHO63565.1"/>
    <property type="molecule type" value="Genomic_DNA"/>
</dbReference>
<organism evidence="1 2">
    <name type="scientific">Candidatus Chazhemtobacterium aquaticus</name>
    <dbReference type="NCBI Taxonomy" id="2715735"/>
    <lineage>
        <taxon>Bacteria</taxon>
        <taxon>Candidatus Chazhemtobacteraceae</taxon>
        <taxon>Candidatus Chazhemtobacterium</taxon>
    </lineage>
</organism>
<evidence type="ECO:0008006" key="3">
    <source>
        <dbReference type="Google" id="ProtNLM"/>
    </source>
</evidence>
<reference evidence="2" key="1">
    <citation type="journal article" date="2020" name="Microorganisms">
        <title>Complete Genome of a Member of a New Bacterial Lineage in the Microgenomates Group Reveals an Unusual Nucleotide Composition Disparity Between Two Strands of DNA and Limited Metabolic Potential.</title>
        <authorList>
            <person name="Kadnikov V.V."/>
            <person name="Mardanov A.V."/>
            <person name="Beletsky A.V."/>
            <person name="Karnachuk O.V."/>
            <person name="Ravin N.V."/>
        </authorList>
    </citation>
    <scope>NUCLEOTIDE SEQUENCE [LARGE SCALE GENOMIC DNA]</scope>
</reference>
<protein>
    <recommendedName>
        <fullName evidence="3">DUF4012 domain-containing protein</fullName>
    </recommendedName>
</protein>
<name>A0A857N5N4_9BACT</name>
<dbReference type="KEGG" id="caqa:MICH65_0584"/>
<dbReference type="Proteomes" id="UP000463983">
    <property type="component" value="Chromosome"/>
</dbReference>
<proteinExistence type="predicted"/>
<gene>
    <name evidence="1" type="ORF">MICH65_0584</name>
</gene>
<dbReference type="Pfam" id="PF13196">
    <property type="entry name" value="DUF4012"/>
    <property type="match status" value="1"/>
</dbReference>
<dbReference type="AlphaFoldDB" id="A0A857N5N4"/>
<accession>A0A857N5N4</accession>
<dbReference type="InterPro" id="IPR025101">
    <property type="entry name" value="DUF4012"/>
</dbReference>
<sequence>MKWVKGILLGLFVLLLILTWSVVGLARETAACRGGDVESCINIAPEVISKLETLSRVVPLKQVREPVAIFKKIEPLLEDSEYWLGKNEETVYTVLLLNDRELRTFGGFMGSYAVVSVKSGGYEVRFEDIYVPDGQIEGYIAPPEPLQRAFKTGSHRLPNADWSPDFPKSATAIRWFFDKGKEVVPDVLITLNISTMEKIMGVIGEIEIAEYGETLNQDNFYKWLEDNTEVNFFPGSTQKRDALTATGKKLMQKLENLSFMDKFKVAKIIFEDLENKNIVVNSTDESAQNTIHELGWSGEYAPLVVSDEIHQTINVGVIEMNLGVNKANCCVSRVMKQRLVAANGRLVHLIEVEISNQAPQEFAVKPKFYGGNYLSYLRFYIPEKAENIQVSALPTITGDLGLWPQPYSGKSEELDIQQVYGFSEIGLFNTTRAGTNSWVRVVYELEDEGKDIRLGILKQPGIREVETTLELLGKTRTINLVDDYVVEIRR</sequence>